<feature type="transmembrane region" description="Helical" evidence="7">
    <location>
        <begin position="219"/>
        <end position="240"/>
    </location>
</feature>
<keyword evidence="9" id="KW-0808">Transferase</keyword>
<feature type="transmembrane region" description="Helical" evidence="7">
    <location>
        <begin position="172"/>
        <end position="189"/>
    </location>
</feature>
<evidence type="ECO:0000256" key="7">
    <source>
        <dbReference type="SAM" id="Phobius"/>
    </source>
</evidence>
<dbReference type="AlphaFoldDB" id="A0AB35MKI7"/>
<organism evidence="9 10">
    <name type="scientific">Demequina lignilytica</name>
    <dbReference type="NCBI Taxonomy" id="3051663"/>
    <lineage>
        <taxon>Bacteria</taxon>
        <taxon>Bacillati</taxon>
        <taxon>Actinomycetota</taxon>
        <taxon>Actinomycetes</taxon>
        <taxon>Micrococcales</taxon>
        <taxon>Demequinaceae</taxon>
        <taxon>Demequina</taxon>
    </lineage>
</organism>
<feature type="transmembrane region" description="Helical" evidence="7">
    <location>
        <begin position="41"/>
        <end position="59"/>
    </location>
</feature>
<keyword evidence="6 7" id="KW-0472">Membrane</keyword>
<feature type="transmembrane region" description="Helical" evidence="7">
    <location>
        <begin position="196"/>
        <end position="213"/>
    </location>
</feature>
<evidence type="ECO:0000259" key="8">
    <source>
        <dbReference type="Pfam" id="PF01757"/>
    </source>
</evidence>
<sequence>MAGQTRTRLAAPDYLKTALLFLVIFGHTYDDGVSQDLVKYMLYGFHMPVFLFLSGYLLSVNRLAAQQLPQVARHYWSRMLWQWLAVSVAFELFSGGFRGDSTVESMWLMIVDPRYHLWYVPVLFVAIVAIWAFAPYRRANMALGALTLVGYMLYSTPLRNAWDLPQEIDPRYLGYMIFVWLGVAVRMGMLRAPRRGWTTLLAIVPGAALYAWGFDHGSWFKAVGFLVLNIGLCLAVPAILRAIERPVPLLGPAAALISTYSLWIYLLHPFVTQTFIVPSGSTLREVALGAGLAALIMLGAVGTAFAWDQVAVRSRLTTPEGRSR</sequence>
<feature type="transmembrane region" description="Helical" evidence="7">
    <location>
        <begin position="12"/>
        <end position="29"/>
    </location>
</feature>
<dbReference type="PANTHER" id="PTHR40074">
    <property type="entry name" value="O-ACETYLTRANSFERASE WECH"/>
    <property type="match status" value="1"/>
</dbReference>
<feature type="transmembrane region" description="Helical" evidence="7">
    <location>
        <begin position="141"/>
        <end position="160"/>
    </location>
</feature>
<dbReference type="InterPro" id="IPR002656">
    <property type="entry name" value="Acyl_transf_3_dom"/>
</dbReference>
<feature type="transmembrane region" description="Helical" evidence="7">
    <location>
        <begin position="247"/>
        <end position="266"/>
    </location>
</feature>
<dbReference type="RefSeq" id="WP_301160931.1">
    <property type="nucleotide sequence ID" value="NZ_JAUHQB010000010.1"/>
</dbReference>
<feature type="transmembrane region" description="Helical" evidence="7">
    <location>
        <begin position="80"/>
        <end position="97"/>
    </location>
</feature>
<comment type="caution">
    <text evidence="9">The sequence shown here is derived from an EMBL/GenBank/DDBJ whole genome shotgun (WGS) entry which is preliminary data.</text>
</comment>
<dbReference type="EMBL" id="JAUHQB010000010">
    <property type="protein sequence ID" value="MDN4484317.1"/>
    <property type="molecule type" value="Genomic_DNA"/>
</dbReference>
<proteinExistence type="inferred from homology"/>
<comment type="subcellular location">
    <subcellularLocation>
        <location evidence="1">Cell membrane</location>
        <topology evidence="1">Multi-pass membrane protein</topology>
    </subcellularLocation>
</comment>
<comment type="similarity">
    <text evidence="2">Belongs to the acyltransferase 3 family.</text>
</comment>
<keyword evidence="3" id="KW-1003">Cell membrane</keyword>
<dbReference type="GO" id="GO:0005886">
    <property type="term" value="C:plasma membrane"/>
    <property type="evidence" value="ECO:0007669"/>
    <property type="project" value="UniProtKB-SubCell"/>
</dbReference>
<keyword evidence="9" id="KW-0012">Acyltransferase</keyword>
<feature type="transmembrane region" description="Helical" evidence="7">
    <location>
        <begin position="286"/>
        <end position="307"/>
    </location>
</feature>
<gene>
    <name evidence="9" type="ORF">QQ002_12265</name>
</gene>
<reference evidence="9 10" key="1">
    <citation type="submission" date="2023-06" db="EMBL/GenBank/DDBJ databases">
        <title>SYSU T0a273.</title>
        <authorList>
            <person name="Gao L."/>
            <person name="Fang B.-Z."/>
            <person name="Li W.-J."/>
        </authorList>
    </citation>
    <scope>NUCLEOTIDE SEQUENCE [LARGE SCALE GENOMIC DNA]</scope>
    <source>
        <strain evidence="9 10">SYSU T0a273</strain>
    </source>
</reference>
<keyword evidence="5 7" id="KW-1133">Transmembrane helix</keyword>
<evidence type="ECO:0000256" key="1">
    <source>
        <dbReference type="ARBA" id="ARBA00004651"/>
    </source>
</evidence>
<evidence type="ECO:0000256" key="4">
    <source>
        <dbReference type="ARBA" id="ARBA00022692"/>
    </source>
</evidence>
<evidence type="ECO:0000256" key="2">
    <source>
        <dbReference type="ARBA" id="ARBA00007400"/>
    </source>
</evidence>
<evidence type="ECO:0000313" key="10">
    <source>
        <dbReference type="Proteomes" id="UP001172756"/>
    </source>
</evidence>
<evidence type="ECO:0000256" key="3">
    <source>
        <dbReference type="ARBA" id="ARBA00022475"/>
    </source>
</evidence>
<dbReference type="Pfam" id="PF01757">
    <property type="entry name" value="Acyl_transf_3"/>
    <property type="match status" value="1"/>
</dbReference>
<evidence type="ECO:0000256" key="6">
    <source>
        <dbReference type="ARBA" id="ARBA00023136"/>
    </source>
</evidence>
<feature type="domain" description="Acyltransferase 3" evidence="8">
    <location>
        <begin position="10"/>
        <end position="296"/>
    </location>
</feature>
<dbReference type="EC" id="2.3.1.-" evidence="9"/>
<protein>
    <submittedName>
        <fullName evidence="9">Acyltransferase</fullName>
        <ecNumber evidence="9">2.3.1.-</ecNumber>
    </submittedName>
</protein>
<evidence type="ECO:0000313" key="9">
    <source>
        <dbReference type="EMBL" id="MDN4484317.1"/>
    </source>
</evidence>
<evidence type="ECO:0000256" key="5">
    <source>
        <dbReference type="ARBA" id="ARBA00022989"/>
    </source>
</evidence>
<accession>A0AB35MKI7</accession>
<dbReference type="GO" id="GO:0016413">
    <property type="term" value="F:O-acetyltransferase activity"/>
    <property type="evidence" value="ECO:0007669"/>
    <property type="project" value="TreeGrafter"/>
</dbReference>
<dbReference type="Proteomes" id="UP001172756">
    <property type="component" value="Unassembled WGS sequence"/>
</dbReference>
<keyword evidence="4 7" id="KW-0812">Transmembrane</keyword>
<feature type="transmembrane region" description="Helical" evidence="7">
    <location>
        <begin position="117"/>
        <end position="134"/>
    </location>
</feature>
<dbReference type="PANTHER" id="PTHR40074:SF2">
    <property type="entry name" value="O-ACETYLTRANSFERASE WECH"/>
    <property type="match status" value="1"/>
</dbReference>
<name>A0AB35MKI7_9MICO</name>
<dbReference type="GO" id="GO:0009246">
    <property type="term" value="P:enterobacterial common antigen biosynthetic process"/>
    <property type="evidence" value="ECO:0007669"/>
    <property type="project" value="TreeGrafter"/>
</dbReference>